<dbReference type="InterPro" id="IPR020846">
    <property type="entry name" value="MFS_dom"/>
</dbReference>
<feature type="transmembrane region" description="Helical" evidence="6">
    <location>
        <begin position="118"/>
        <end position="139"/>
    </location>
</feature>
<dbReference type="Pfam" id="PF07690">
    <property type="entry name" value="MFS_1"/>
    <property type="match status" value="1"/>
</dbReference>
<keyword evidence="5 6" id="KW-0472">Membrane</keyword>
<feature type="transmembrane region" description="Helical" evidence="6">
    <location>
        <begin position="21"/>
        <end position="39"/>
    </location>
</feature>
<keyword evidence="2" id="KW-0813">Transport</keyword>
<evidence type="ECO:0000256" key="1">
    <source>
        <dbReference type="ARBA" id="ARBA00004141"/>
    </source>
</evidence>
<feature type="transmembrane region" description="Helical" evidence="6">
    <location>
        <begin position="244"/>
        <end position="270"/>
    </location>
</feature>
<evidence type="ECO:0000256" key="3">
    <source>
        <dbReference type="ARBA" id="ARBA00022692"/>
    </source>
</evidence>
<comment type="subcellular location">
    <subcellularLocation>
        <location evidence="1">Membrane</location>
        <topology evidence="1">Multi-pass membrane protein</topology>
    </subcellularLocation>
</comment>
<evidence type="ECO:0000256" key="6">
    <source>
        <dbReference type="SAM" id="Phobius"/>
    </source>
</evidence>
<proteinExistence type="predicted"/>
<feature type="transmembrane region" description="Helical" evidence="6">
    <location>
        <begin position="411"/>
        <end position="432"/>
    </location>
</feature>
<dbReference type="EMBL" id="BATC01000007">
    <property type="protein sequence ID" value="GAD58468.1"/>
    <property type="molecule type" value="Genomic_DNA"/>
</dbReference>
<accession>A0A8E0NAS7</accession>
<dbReference type="SUPFAM" id="SSF103473">
    <property type="entry name" value="MFS general substrate transporter"/>
    <property type="match status" value="1"/>
</dbReference>
<dbReference type="PROSITE" id="PS50850">
    <property type="entry name" value="MFS"/>
    <property type="match status" value="1"/>
</dbReference>
<dbReference type="InterPro" id="IPR036259">
    <property type="entry name" value="MFS_trans_sf"/>
</dbReference>
<feature type="transmembrane region" description="Helical" evidence="6">
    <location>
        <begin position="91"/>
        <end position="112"/>
    </location>
</feature>
<dbReference type="GO" id="GO:0016020">
    <property type="term" value="C:membrane"/>
    <property type="evidence" value="ECO:0007669"/>
    <property type="project" value="UniProtKB-SubCell"/>
</dbReference>
<dbReference type="PANTHER" id="PTHR23505">
    <property type="entry name" value="SPINSTER"/>
    <property type="match status" value="1"/>
</dbReference>
<feature type="transmembrane region" description="Helical" evidence="6">
    <location>
        <begin position="182"/>
        <end position="201"/>
    </location>
</feature>
<comment type="caution">
    <text evidence="8">The sequence shown here is derived from an EMBL/GenBank/DDBJ whole genome shotgun (WGS) entry which is preliminary data.</text>
</comment>
<protein>
    <submittedName>
        <fullName evidence="8">Major facilitator family transporter</fullName>
    </submittedName>
</protein>
<evidence type="ECO:0000256" key="2">
    <source>
        <dbReference type="ARBA" id="ARBA00022448"/>
    </source>
</evidence>
<feature type="transmembrane region" description="Helical" evidence="6">
    <location>
        <begin position="374"/>
        <end position="391"/>
    </location>
</feature>
<dbReference type="PANTHER" id="PTHR23505:SF79">
    <property type="entry name" value="PROTEIN SPINSTER"/>
    <property type="match status" value="1"/>
</dbReference>
<name>A0A8E0NAS7_9CAUL</name>
<feature type="transmembrane region" description="Helical" evidence="6">
    <location>
        <begin position="282"/>
        <end position="304"/>
    </location>
</feature>
<dbReference type="InterPro" id="IPR011701">
    <property type="entry name" value="MFS"/>
</dbReference>
<dbReference type="InterPro" id="IPR044770">
    <property type="entry name" value="MFS_spinster-like"/>
</dbReference>
<evidence type="ECO:0000256" key="4">
    <source>
        <dbReference type="ARBA" id="ARBA00022989"/>
    </source>
</evidence>
<dbReference type="AlphaFoldDB" id="A0A8E0NAS7"/>
<evidence type="ECO:0000313" key="8">
    <source>
        <dbReference type="EMBL" id="GAD58468.1"/>
    </source>
</evidence>
<dbReference type="CDD" id="cd17328">
    <property type="entry name" value="MFS_spinster_like"/>
    <property type="match status" value="1"/>
</dbReference>
<sequence length="445" mass="48109">MRSDGDLHLNRPGRASRAPGAGAWAVLGVLCFVYVLNFLDRQLLSILAKPIQDELGVSDGQLGLLTGLYFAMFYCILAIPVGWLADRTNRVKVLAISCGLWSAATAACGLAGSYPQLAAARMAVGVGEAGGVPPSYAIISDYFPSGTRGTALSLFNMGPPIGMALGVAFGASIAAAYSWRLAFLWVGAIGVLTALIVWFMVREPKRGGLDARPVDAAVPEAEPTAVPTRSGFWETFRMFFADPVLFRIAAACAATQFITYAVLNFTVLFLMREKGMEMGEVAVWYALLILIGTSAGMVASGRLVDRFAPRGKAAYAYVPAIGLALAVPLFVAFVWAPSWPLALAFLLLPMGLNYFYLSPAVTLVQEEVRPDQRVMSGACCCWSTWWGWGWGRTYLGFASDFFQARGYENSLQLAFYTLTPFYVLAIGLFLWLARAIKQQKLEAAA</sequence>
<keyword evidence="9" id="KW-1185">Reference proteome</keyword>
<dbReference type="GO" id="GO:0022857">
    <property type="term" value="F:transmembrane transporter activity"/>
    <property type="evidence" value="ECO:0007669"/>
    <property type="project" value="InterPro"/>
</dbReference>
<evidence type="ECO:0000313" key="9">
    <source>
        <dbReference type="Proteomes" id="UP000016569"/>
    </source>
</evidence>
<feature type="transmembrane region" description="Helical" evidence="6">
    <location>
        <begin position="151"/>
        <end position="176"/>
    </location>
</feature>
<feature type="transmembrane region" description="Helical" evidence="6">
    <location>
        <begin position="342"/>
        <end position="362"/>
    </location>
</feature>
<dbReference type="Gene3D" id="1.20.1250.20">
    <property type="entry name" value="MFS general substrate transporter like domains"/>
    <property type="match status" value="2"/>
</dbReference>
<organism evidence="8 9">
    <name type="scientific">Brevundimonas abyssalis TAR-001</name>
    <dbReference type="NCBI Taxonomy" id="1391729"/>
    <lineage>
        <taxon>Bacteria</taxon>
        <taxon>Pseudomonadati</taxon>
        <taxon>Pseudomonadota</taxon>
        <taxon>Alphaproteobacteria</taxon>
        <taxon>Caulobacterales</taxon>
        <taxon>Caulobacteraceae</taxon>
        <taxon>Brevundimonas</taxon>
    </lineage>
</organism>
<gene>
    <name evidence="8" type="ORF">MBEBAB_0718</name>
</gene>
<keyword evidence="3 6" id="KW-0812">Transmembrane</keyword>
<reference evidence="9" key="1">
    <citation type="journal article" date="2013" name="Genome Announc.">
        <title>Draft Genome Sequence of the Dimorphic Prosthecate Bacterium Brevundimonas abyssalis TAR-001T.</title>
        <authorList>
            <person name="Tsubouchi T."/>
            <person name="Nishi S."/>
            <person name="Usui K."/>
            <person name="Shimane Y."/>
            <person name="Takaki Y."/>
            <person name="Maruyama T."/>
            <person name="Hatada Y."/>
        </authorList>
    </citation>
    <scope>NUCLEOTIDE SEQUENCE [LARGE SCALE GENOMIC DNA]</scope>
    <source>
        <strain evidence="9">TAR-001</strain>
    </source>
</reference>
<feature type="transmembrane region" description="Helical" evidence="6">
    <location>
        <begin position="62"/>
        <end position="84"/>
    </location>
</feature>
<evidence type="ECO:0000256" key="5">
    <source>
        <dbReference type="ARBA" id="ARBA00023136"/>
    </source>
</evidence>
<evidence type="ECO:0000259" key="7">
    <source>
        <dbReference type="PROSITE" id="PS50850"/>
    </source>
</evidence>
<feature type="domain" description="Major facilitator superfamily (MFS) profile" evidence="7">
    <location>
        <begin position="26"/>
        <end position="437"/>
    </location>
</feature>
<dbReference type="Proteomes" id="UP000016569">
    <property type="component" value="Unassembled WGS sequence"/>
</dbReference>
<feature type="transmembrane region" description="Helical" evidence="6">
    <location>
        <begin position="316"/>
        <end position="336"/>
    </location>
</feature>
<keyword evidence="4 6" id="KW-1133">Transmembrane helix</keyword>